<dbReference type="InterPro" id="IPR015925">
    <property type="entry name" value="Ryanodine_IP3_receptor"/>
</dbReference>
<feature type="domain" description="Ryanodine Receptor TM 4-6" evidence="3">
    <location>
        <begin position="63"/>
        <end position="193"/>
    </location>
</feature>
<evidence type="ECO:0000313" key="5">
    <source>
        <dbReference type="Proteomes" id="UP001187315"/>
    </source>
</evidence>
<feature type="transmembrane region" description="Helical" evidence="2">
    <location>
        <begin position="166"/>
        <end position="187"/>
    </location>
</feature>
<keyword evidence="2" id="KW-0812">Transmembrane</keyword>
<comment type="caution">
    <text evidence="4">The sequence shown here is derived from an EMBL/GenBank/DDBJ whole genome shotgun (WGS) entry which is preliminary data.</text>
</comment>
<dbReference type="GO" id="GO:0030018">
    <property type="term" value="C:Z disc"/>
    <property type="evidence" value="ECO:0007669"/>
    <property type="project" value="TreeGrafter"/>
</dbReference>
<evidence type="ECO:0000256" key="1">
    <source>
        <dbReference type="SAM" id="MobiDB-lite"/>
    </source>
</evidence>
<dbReference type="Proteomes" id="UP001187315">
    <property type="component" value="Unassembled WGS sequence"/>
</dbReference>
<sequence length="249" mass="27722">MGDTTPLEPPTPEGSPLTKRKMQPEEGGTEQVAAPVAPPPEPEKSDDLLSCGLTALTTKEAEQKTEEPQEQVQNYLSRNFYNLRFLALFIAFALNFILLFYRVSDTPPGDELEGVFEGSGLFEGSGEQLDGSGLDDMGGDDDDDGDDEGPVYYFLEESTGYMQPTLSFLAIIHTVISFICIIGYNCLKIPLVIFKREKELARKLEFDGLYITDQPEDDDIKGQWDRLVLNTPSFPNNYWDKICQTQGPG</sequence>
<dbReference type="Pfam" id="PF06459">
    <property type="entry name" value="RR_TM4-6"/>
    <property type="match status" value="1"/>
</dbReference>
<gene>
    <name evidence="4" type="ORF">Q7C36_019649</name>
</gene>
<dbReference type="GO" id="GO:0006941">
    <property type="term" value="P:striated muscle contraction"/>
    <property type="evidence" value="ECO:0007669"/>
    <property type="project" value="TreeGrafter"/>
</dbReference>
<dbReference type="GO" id="GO:0033017">
    <property type="term" value="C:sarcoplasmic reticulum membrane"/>
    <property type="evidence" value="ECO:0007669"/>
    <property type="project" value="TreeGrafter"/>
</dbReference>
<dbReference type="InterPro" id="IPR009460">
    <property type="entry name" value="Ryanrecept_TM4-6"/>
</dbReference>
<keyword evidence="2" id="KW-1133">Transmembrane helix</keyword>
<evidence type="ECO:0000259" key="3">
    <source>
        <dbReference type="Pfam" id="PF06459"/>
    </source>
</evidence>
<dbReference type="EMBL" id="JAVHJS010000021">
    <property type="protein sequence ID" value="KAK2823049.1"/>
    <property type="molecule type" value="Genomic_DNA"/>
</dbReference>
<accession>A0AA88LS65</accession>
<organism evidence="4 5">
    <name type="scientific">Tachysurus vachellii</name>
    <name type="common">Darkbarbel catfish</name>
    <name type="synonym">Pelteobagrus vachellii</name>
    <dbReference type="NCBI Taxonomy" id="175792"/>
    <lineage>
        <taxon>Eukaryota</taxon>
        <taxon>Metazoa</taxon>
        <taxon>Chordata</taxon>
        <taxon>Craniata</taxon>
        <taxon>Vertebrata</taxon>
        <taxon>Euteleostomi</taxon>
        <taxon>Actinopterygii</taxon>
        <taxon>Neopterygii</taxon>
        <taxon>Teleostei</taxon>
        <taxon>Ostariophysi</taxon>
        <taxon>Siluriformes</taxon>
        <taxon>Bagridae</taxon>
        <taxon>Tachysurus</taxon>
    </lineage>
</organism>
<name>A0AA88LS65_TACVA</name>
<feature type="compositionally biased region" description="Acidic residues" evidence="1">
    <location>
        <begin position="137"/>
        <end position="147"/>
    </location>
</feature>
<evidence type="ECO:0000256" key="2">
    <source>
        <dbReference type="SAM" id="Phobius"/>
    </source>
</evidence>
<keyword evidence="5" id="KW-1185">Reference proteome</keyword>
<keyword evidence="2" id="KW-0472">Membrane</keyword>
<evidence type="ECO:0000313" key="4">
    <source>
        <dbReference type="EMBL" id="KAK2823049.1"/>
    </source>
</evidence>
<reference evidence="4" key="1">
    <citation type="submission" date="2023-08" db="EMBL/GenBank/DDBJ databases">
        <title>Pelteobagrus vachellii genome.</title>
        <authorList>
            <person name="Liu H."/>
        </authorList>
    </citation>
    <scope>NUCLEOTIDE SEQUENCE</scope>
    <source>
        <strain evidence="4">PRFRI_2022a</strain>
        <tissue evidence="4">Muscle</tissue>
    </source>
</reference>
<protein>
    <recommendedName>
        <fullName evidence="3">Ryanodine Receptor TM 4-6 domain-containing protein</fullName>
    </recommendedName>
</protein>
<dbReference type="GO" id="GO:0006874">
    <property type="term" value="P:intracellular calcium ion homeostasis"/>
    <property type="evidence" value="ECO:0007669"/>
    <property type="project" value="InterPro"/>
</dbReference>
<feature type="transmembrane region" description="Helical" evidence="2">
    <location>
        <begin position="85"/>
        <end position="103"/>
    </location>
</feature>
<dbReference type="PANTHER" id="PTHR46399:SF10">
    <property type="entry name" value="RYANODINE RECEPTOR 1"/>
    <property type="match status" value="1"/>
</dbReference>
<dbReference type="GO" id="GO:0005790">
    <property type="term" value="C:smooth endoplasmic reticulum"/>
    <property type="evidence" value="ECO:0007669"/>
    <property type="project" value="TreeGrafter"/>
</dbReference>
<dbReference type="GO" id="GO:0005219">
    <property type="term" value="F:ryanodine-sensitive calcium-release channel activity"/>
    <property type="evidence" value="ECO:0007669"/>
    <property type="project" value="InterPro"/>
</dbReference>
<dbReference type="AlphaFoldDB" id="A0AA88LS65"/>
<dbReference type="PANTHER" id="PTHR46399">
    <property type="entry name" value="B30.2/SPRY DOMAIN-CONTAINING PROTEIN"/>
    <property type="match status" value="1"/>
</dbReference>
<dbReference type="GO" id="GO:0014808">
    <property type="term" value="P:release of sequestered calcium ion into cytosol by sarcoplasmic reticulum"/>
    <property type="evidence" value="ECO:0007669"/>
    <property type="project" value="TreeGrafter"/>
</dbReference>
<feature type="region of interest" description="Disordered" evidence="1">
    <location>
        <begin position="1"/>
        <end position="48"/>
    </location>
</feature>
<dbReference type="GO" id="GO:0034704">
    <property type="term" value="C:calcium channel complex"/>
    <property type="evidence" value="ECO:0007669"/>
    <property type="project" value="TreeGrafter"/>
</dbReference>
<proteinExistence type="predicted"/>
<dbReference type="GO" id="GO:0042383">
    <property type="term" value="C:sarcolemma"/>
    <property type="evidence" value="ECO:0007669"/>
    <property type="project" value="TreeGrafter"/>
</dbReference>
<feature type="region of interest" description="Disordered" evidence="1">
    <location>
        <begin position="127"/>
        <end position="147"/>
    </location>
</feature>